<dbReference type="Proteomes" id="UP000562464">
    <property type="component" value="Unassembled WGS sequence"/>
</dbReference>
<keyword evidence="1" id="KW-0812">Transmembrane</keyword>
<feature type="transmembrane region" description="Helical" evidence="1">
    <location>
        <begin position="106"/>
        <end position="126"/>
    </location>
</feature>
<organism evidence="2 3">
    <name type="scientific">Lactovum miscens</name>
    <dbReference type="NCBI Taxonomy" id="190387"/>
    <lineage>
        <taxon>Bacteria</taxon>
        <taxon>Bacillati</taxon>
        <taxon>Bacillota</taxon>
        <taxon>Bacilli</taxon>
        <taxon>Lactobacillales</taxon>
        <taxon>Streptococcaceae</taxon>
        <taxon>Lactovum</taxon>
    </lineage>
</organism>
<name>A0A841C7R4_9LACT</name>
<dbReference type="PANTHER" id="PTHR38454:SF1">
    <property type="entry name" value="INTEGRAL MEMBRANE PROTEIN"/>
    <property type="match status" value="1"/>
</dbReference>
<comment type="caution">
    <text evidence="2">The sequence shown here is derived from an EMBL/GenBank/DDBJ whole genome shotgun (WGS) entry which is preliminary data.</text>
</comment>
<protein>
    <submittedName>
        <fullName evidence="2">Putative membrane protein YfhO</fullName>
    </submittedName>
</protein>
<keyword evidence="1" id="KW-1133">Transmembrane helix</keyword>
<keyword evidence="3" id="KW-1185">Reference proteome</keyword>
<feature type="transmembrane region" description="Helical" evidence="1">
    <location>
        <begin position="836"/>
        <end position="853"/>
    </location>
</feature>
<feature type="transmembrane region" description="Helical" evidence="1">
    <location>
        <begin position="158"/>
        <end position="177"/>
    </location>
</feature>
<feature type="transmembrane region" description="Helical" evidence="1">
    <location>
        <begin position="225"/>
        <end position="247"/>
    </location>
</feature>
<feature type="transmembrane region" description="Helical" evidence="1">
    <location>
        <begin position="316"/>
        <end position="333"/>
    </location>
</feature>
<dbReference type="AlphaFoldDB" id="A0A841C7R4"/>
<feature type="transmembrane region" description="Helical" evidence="1">
    <location>
        <begin position="377"/>
        <end position="397"/>
    </location>
</feature>
<sequence length="865" mass="98270">MKSYFKSNKLYLFLAFVIPLVIAFLSLLANGIFWNSATSILAGDAYHQYVGLHSLYSQLLQSGKGFFYTWTSGLGLNLYAFASYYMGSFFMPLTFFFNVKNMPDALYLFTILKFGFIGLSAFVSFSNVYKSINKWLLLALSISYSLMSYMTSQIEITMWLDVFILLPLIFWGLHQIIDEKGRWIYYISLTILFIQNYYFGYIIAIFISLYFIVRMIAERLSIRKLIDFTVVSILSALTSLVMLWPMYLDLKANGQGFSNPDGYFTQNSWYFDLFSKNFIGSYDTTQFNAVPMIYVGLLPLILAITFFFIKSINWKLKVGMFLLGGLLIASFYFNWLDLAWQGFHSPNMFLHRYSFIFSFIVVIMALEALQKLKEIKFWKVFIATLILATGFIGSIISHHYSYIHFYMPVLTALFLFAFLILFYGLQKKYISMNIFAIIVLIFAIADIGINSYYEISGVSKEWVFASRTFYNDVTSRILPATQAIQKASGNKLERTDNVAPDTANDGMKFGYNGIAQFSSVRNSNSSAIMSALGFKTDGLYLNLRYPGNTLLMDSLFGVKYNINYWAQPPKFGFDPLLNAPSYVTQNPYSQSIGMFVPGGYHDINIVQNNPLTNQTNFLNALTNSNTKLYTKIHSSSEKAEGQVVNTNGHVSFTKLKNSSTDLSITYSLTVPANSQSYIQIPNITYASKNDKSIVISVGNHLSTMPTEDTGEYFNLGYFEKESTQQITITFPKNDWVSFDQINFWAMDINAYTQAMAKIKDNPVSVKTIKNGAAINYSASQNGQLFLTVPYDKGWSAILDGKKVKLYKAQSGFMKIDAPAGKHQIKISFFPEGLKEGSIAFVLGIISFLFYNRLRKLKNRKSSSLD</sequence>
<dbReference type="EMBL" id="JACHHV010000028">
    <property type="protein sequence ID" value="MBB5888525.1"/>
    <property type="molecule type" value="Genomic_DNA"/>
</dbReference>
<keyword evidence="1" id="KW-0472">Membrane</keyword>
<feature type="transmembrane region" description="Helical" evidence="1">
    <location>
        <begin position="78"/>
        <end position="99"/>
    </location>
</feature>
<feature type="transmembrane region" description="Helical" evidence="1">
    <location>
        <begin position="183"/>
        <end position="213"/>
    </location>
</feature>
<evidence type="ECO:0000313" key="2">
    <source>
        <dbReference type="EMBL" id="MBB5888525.1"/>
    </source>
</evidence>
<proteinExistence type="predicted"/>
<feature type="transmembrane region" description="Helical" evidence="1">
    <location>
        <begin position="132"/>
        <end position="151"/>
    </location>
</feature>
<reference evidence="2 3" key="1">
    <citation type="submission" date="2020-08" db="EMBL/GenBank/DDBJ databases">
        <title>Genomic Encyclopedia of Type Strains, Phase IV (KMG-IV): sequencing the most valuable type-strain genomes for metagenomic binning, comparative biology and taxonomic classification.</title>
        <authorList>
            <person name="Goeker M."/>
        </authorList>
    </citation>
    <scope>NUCLEOTIDE SEQUENCE [LARGE SCALE GENOMIC DNA]</scope>
    <source>
        <strain evidence="2 3">DSM 14925</strain>
    </source>
</reference>
<evidence type="ECO:0000256" key="1">
    <source>
        <dbReference type="SAM" id="Phobius"/>
    </source>
</evidence>
<gene>
    <name evidence="2" type="ORF">HNQ37_001426</name>
</gene>
<dbReference type="PANTHER" id="PTHR38454">
    <property type="entry name" value="INTEGRAL MEMBRANE PROTEIN-RELATED"/>
    <property type="match status" value="1"/>
</dbReference>
<feature type="transmembrane region" description="Helical" evidence="1">
    <location>
        <begin position="353"/>
        <end position="370"/>
    </location>
</feature>
<feature type="transmembrane region" description="Helical" evidence="1">
    <location>
        <begin position="289"/>
        <end position="309"/>
    </location>
</feature>
<feature type="transmembrane region" description="Helical" evidence="1">
    <location>
        <begin position="432"/>
        <end position="453"/>
    </location>
</feature>
<accession>A0A841C7R4</accession>
<dbReference type="Pfam" id="PF09586">
    <property type="entry name" value="YfhO"/>
    <property type="match status" value="1"/>
</dbReference>
<feature type="transmembrane region" description="Helical" evidence="1">
    <location>
        <begin position="403"/>
        <end position="425"/>
    </location>
</feature>
<evidence type="ECO:0000313" key="3">
    <source>
        <dbReference type="Proteomes" id="UP000562464"/>
    </source>
</evidence>
<dbReference type="InterPro" id="IPR018580">
    <property type="entry name" value="Uncharacterised_YfhO"/>
</dbReference>
<dbReference type="RefSeq" id="WP_183540660.1">
    <property type="nucleotide sequence ID" value="NZ_DASWOY010000059.1"/>
</dbReference>
<feature type="transmembrane region" description="Helical" evidence="1">
    <location>
        <begin position="12"/>
        <end position="34"/>
    </location>
</feature>